<evidence type="ECO:0000256" key="4">
    <source>
        <dbReference type="SAM" id="Phobius"/>
    </source>
</evidence>
<evidence type="ECO:0000313" key="7">
    <source>
        <dbReference type="Proteomes" id="UP000077628"/>
    </source>
</evidence>
<sequence length="403" mass="43626">MPTPAGLSTAELSDATSFRLLPIGLSVLSSSAVVLLGNFSPLSWALAAGLVLGGFVVGQYLAVRLRERVQRCAQFWQGDEDDKVNDLKIYVGELERLFLQVVPIVLRQVQTSRTHTEREITVLTDRFAAMAGNLEQLIAGTGQNSGGRSVDSLFNESRGALSAVLAALGQIQEVEHTVVDEVRKLSSHTRQLDSMAKEVRKVAEQINLLALNAAIEAARAGENGRGFAVVADEVRKLAGFSSSTGEKISQAIGDINRAMESTLKLSEASGSNDDRTIRDAEQSIRSALDDLQRALDASKSEGNLLRGHSAQIRDEIFSVLIAFQFQDRVSQMLSHVEHNLEGLQNAVETRHDSSDWHAGSLDVAQILSRMELSYTMPEELINHTSGAAVESAGPADDGDITFF</sequence>
<gene>
    <name evidence="6" type="ORF">A1355_21175</name>
</gene>
<comment type="caution">
    <text evidence="6">The sequence shown here is derived from an EMBL/GenBank/DDBJ whole genome shotgun (WGS) entry which is preliminary data.</text>
</comment>
<evidence type="ECO:0000256" key="3">
    <source>
        <dbReference type="PROSITE-ProRule" id="PRU00284"/>
    </source>
</evidence>
<name>A0A177P0Q3_9GAMM</name>
<dbReference type="AlphaFoldDB" id="A0A177P0Q3"/>
<feature type="transmembrane region" description="Helical" evidence="4">
    <location>
        <begin position="44"/>
        <end position="63"/>
    </location>
</feature>
<accession>A0A177P0Q3</accession>
<evidence type="ECO:0000259" key="5">
    <source>
        <dbReference type="PROSITE" id="PS50111"/>
    </source>
</evidence>
<dbReference type="InterPro" id="IPR004089">
    <property type="entry name" value="MCPsignal_dom"/>
</dbReference>
<keyword evidence="7" id="KW-1185">Reference proteome</keyword>
<dbReference type="PANTHER" id="PTHR32089">
    <property type="entry name" value="METHYL-ACCEPTING CHEMOTAXIS PROTEIN MCPB"/>
    <property type="match status" value="1"/>
</dbReference>
<evidence type="ECO:0000256" key="1">
    <source>
        <dbReference type="ARBA" id="ARBA00004370"/>
    </source>
</evidence>
<protein>
    <recommendedName>
        <fullName evidence="5">Methyl-accepting transducer domain-containing protein</fullName>
    </recommendedName>
</protein>
<feature type="domain" description="Methyl-accepting transducer" evidence="5">
    <location>
        <begin position="155"/>
        <end position="271"/>
    </location>
</feature>
<dbReference type="Proteomes" id="UP000077628">
    <property type="component" value="Unassembled WGS sequence"/>
</dbReference>
<feature type="transmembrane region" description="Helical" evidence="4">
    <location>
        <begin position="20"/>
        <end position="38"/>
    </location>
</feature>
<keyword evidence="4" id="KW-0812">Transmembrane</keyword>
<dbReference type="SUPFAM" id="SSF58104">
    <property type="entry name" value="Methyl-accepting chemotaxis protein (MCP) signaling domain"/>
    <property type="match status" value="1"/>
</dbReference>
<dbReference type="Pfam" id="PF00015">
    <property type="entry name" value="MCPsignal"/>
    <property type="match status" value="1"/>
</dbReference>
<dbReference type="RefSeq" id="WP_064025672.1">
    <property type="nucleotide sequence ID" value="NZ_LUUK01000053.1"/>
</dbReference>
<reference evidence="7" key="1">
    <citation type="submission" date="2016-03" db="EMBL/GenBank/DDBJ databases">
        <authorList>
            <person name="Heylen K."/>
            <person name="De Vos P."/>
            <person name="Vekeman B."/>
        </authorList>
    </citation>
    <scope>NUCLEOTIDE SEQUENCE [LARGE SCALE GENOMIC DNA]</scope>
    <source>
        <strain evidence="7">R-45383</strain>
    </source>
</reference>
<dbReference type="GO" id="GO:0006935">
    <property type="term" value="P:chemotaxis"/>
    <property type="evidence" value="ECO:0007669"/>
    <property type="project" value="UniProtKB-ARBA"/>
</dbReference>
<dbReference type="STRING" id="702114.A1355_21175"/>
<proteinExistence type="predicted"/>
<dbReference type="Gene3D" id="1.10.287.950">
    <property type="entry name" value="Methyl-accepting chemotaxis protein"/>
    <property type="match status" value="1"/>
</dbReference>
<comment type="subcellular location">
    <subcellularLocation>
        <location evidence="1">Membrane</location>
    </subcellularLocation>
</comment>
<dbReference type="OrthoDB" id="3288815at2"/>
<keyword evidence="4" id="KW-1133">Transmembrane helix</keyword>
<organism evidence="6 7">
    <name type="scientific">Methylomonas koyamae</name>
    <dbReference type="NCBI Taxonomy" id="702114"/>
    <lineage>
        <taxon>Bacteria</taxon>
        <taxon>Pseudomonadati</taxon>
        <taxon>Pseudomonadota</taxon>
        <taxon>Gammaproteobacteria</taxon>
        <taxon>Methylococcales</taxon>
        <taxon>Methylococcaceae</taxon>
        <taxon>Methylomonas</taxon>
    </lineage>
</organism>
<dbReference type="PANTHER" id="PTHR32089:SF112">
    <property type="entry name" value="LYSOZYME-LIKE PROTEIN-RELATED"/>
    <property type="match status" value="1"/>
</dbReference>
<dbReference type="GO" id="GO:0016020">
    <property type="term" value="C:membrane"/>
    <property type="evidence" value="ECO:0007669"/>
    <property type="project" value="UniProtKB-SubCell"/>
</dbReference>
<keyword evidence="2 3" id="KW-0807">Transducer</keyword>
<dbReference type="PROSITE" id="PS50111">
    <property type="entry name" value="CHEMOTAXIS_TRANSDUC_2"/>
    <property type="match status" value="1"/>
</dbReference>
<evidence type="ECO:0000256" key="2">
    <source>
        <dbReference type="ARBA" id="ARBA00023224"/>
    </source>
</evidence>
<evidence type="ECO:0000313" key="6">
    <source>
        <dbReference type="EMBL" id="OAI23877.1"/>
    </source>
</evidence>
<keyword evidence="4" id="KW-0472">Membrane</keyword>
<dbReference type="SMART" id="SM00283">
    <property type="entry name" value="MA"/>
    <property type="match status" value="1"/>
</dbReference>
<dbReference type="GO" id="GO:0007165">
    <property type="term" value="P:signal transduction"/>
    <property type="evidence" value="ECO:0007669"/>
    <property type="project" value="UniProtKB-KW"/>
</dbReference>
<dbReference type="EMBL" id="LUUK01000053">
    <property type="protein sequence ID" value="OAI23877.1"/>
    <property type="molecule type" value="Genomic_DNA"/>
</dbReference>